<evidence type="ECO:0000313" key="5">
    <source>
        <dbReference type="Proteomes" id="UP001307889"/>
    </source>
</evidence>
<name>A0ABN7BAW0_9HEMI</name>
<dbReference type="Pfam" id="PF00089">
    <property type="entry name" value="Trypsin"/>
    <property type="match status" value="1"/>
</dbReference>
<keyword evidence="5" id="KW-1185">Reference proteome</keyword>
<evidence type="ECO:0000256" key="1">
    <source>
        <dbReference type="ARBA" id="ARBA00023157"/>
    </source>
</evidence>
<dbReference type="Gene3D" id="2.40.10.10">
    <property type="entry name" value="Trypsin-like serine proteases"/>
    <property type="match status" value="1"/>
</dbReference>
<dbReference type="EMBL" id="AP028921">
    <property type="protein sequence ID" value="BET01482.1"/>
    <property type="molecule type" value="Genomic_DNA"/>
</dbReference>
<comment type="similarity">
    <text evidence="2">Belongs to the peptidase S1 family. CLIP subfamily.</text>
</comment>
<evidence type="ECO:0000259" key="3">
    <source>
        <dbReference type="PROSITE" id="PS50240"/>
    </source>
</evidence>
<dbReference type="InterPro" id="IPR001254">
    <property type="entry name" value="Trypsin_dom"/>
</dbReference>
<reference evidence="4 5" key="1">
    <citation type="submission" date="2023-09" db="EMBL/GenBank/DDBJ databases">
        <title>Nesidiocoris tenuis whole genome shotgun sequence.</title>
        <authorList>
            <person name="Shibata T."/>
            <person name="Shimoda M."/>
            <person name="Kobayashi T."/>
            <person name="Uehara T."/>
        </authorList>
    </citation>
    <scope>NUCLEOTIDE SEQUENCE [LARGE SCALE GENOMIC DNA]</scope>
    <source>
        <strain evidence="4 5">Japan</strain>
    </source>
</reference>
<organism evidence="4 5">
    <name type="scientific">Nesidiocoris tenuis</name>
    <dbReference type="NCBI Taxonomy" id="355587"/>
    <lineage>
        <taxon>Eukaryota</taxon>
        <taxon>Metazoa</taxon>
        <taxon>Ecdysozoa</taxon>
        <taxon>Arthropoda</taxon>
        <taxon>Hexapoda</taxon>
        <taxon>Insecta</taxon>
        <taxon>Pterygota</taxon>
        <taxon>Neoptera</taxon>
        <taxon>Paraneoptera</taxon>
        <taxon>Hemiptera</taxon>
        <taxon>Heteroptera</taxon>
        <taxon>Panheteroptera</taxon>
        <taxon>Cimicomorpha</taxon>
        <taxon>Miridae</taxon>
        <taxon>Dicyphina</taxon>
        <taxon>Nesidiocoris</taxon>
    </lineage>
</organism>
<accession>A0ABN7BAW0</accession>
<dbReference type="InterPro" id="IPR009003">
    <property type="entry name" value="Peptidase_S1_PA"/>
</dbReference>
<dbReference type="InterPro" id="IPR043504">
    <property type="entry name" value="Peptidase_S1_PA_chymotrypsin"/>
</dbReference>
<evidence type="ECO:0000313" key="4">
    <source>
        <dbReference type="EMBL" id="BET01482.1"/>
    </source>
</evidence>
<dbReference type="SUPFAM" id="SSF50494">
    <property type="entry name" value="Trypsin-like serine proteases"/>
    <property type="match status" value="1"/>
</dbReference>
<proteinExistence type="inferred from homology"/>
<keyword evidence="1" id="KW-1015">Disulfide bond</keyword>
<dbReference type="InterPro" id="IPR051487">
    <property type="entry name" value="Ser/Thr_Proteases_Immune/Dev"/>
</dbReference>
<dbReference type="Proteomes" id="UP001307889">
    <property type="component" value="Chromosome 13"/>
</dbReference>
<dbReference type="PANTHER" id="PTHR24256">
    <property type="entry name" value="TRYPTASE-RELATED"/>
    <property type="match status" value="1"/>
</dbReference>
<protein>
    <submittedName>
        <fullName evidence="4">Regulatory CLIP domain of proteinases</fullName>
    </submittedName>
</protein>
<evidence type="ECO:0000256" key="2">
    <source>
        <dbReference type="ARBA" id="ARBA00024195"/>
    </source>
</evidence>
<feature type="domain" description="Peptidase S1" evidence="3">
    <location>
        <begin position="36"/>
        <end position="209"/>
    </location>
</feature>
<gene>
    <name evidence="4" type="ORF">NTJ_14298</name>
</gene>
<sequence length="226" mass="25314">MNNSGPSIDPWGTPTLITATNELCCVKLRASETANVLAEQKGQDWNYAKPEEYPWVVSIQEDAEGFAHMCGGSLATAKIVLTACHCIADKPIYRDDGMAFVYKEHRDKVVVAGSVINSREDTTYMKIVSRIDSFRAHPGCRHFMHDEGANDIGGWDNDYGLITLSTKLPIDGKNIATFKLYSMDPFKLKKELMRRMAIRGNCVVVGWGRRVALSSEEFEMLQTKTR</sequence>
<dbReference type="PROSITE" id="PS50240">
    <property type="entry name" value="TRYPSIN_DOM"/>
    <property type="match status" value="1"/>
</dbReference>